<dbReference type="InterPro" id="IPR000477">
    <property type="entry name" value="RT_dom"/>
</dbReference>
<feature type="domain" description="Reverse transcriptase" evidence="2">
    <location>
        <begin position="18"/>
        <end position="97"/>
    </location>
</feature>
<dbReference type="EMBL" id="CAJNOJ010000352">
    <property type="protein sequence ID" value="CAF1413128.1"/>
    <property type="molecule type" value="Genomic_DNA"/>
</dbReference>
<evidence type="ECO:0000313" key="4">
    <source>
        <dbReference type="Proteomes" id="UP000663852"/>
    </source>
</evidence>
<dbReference type="Proteomes" id="UP000663852">
    <property type="component" value="Unassembled WGS sequence"/>
</dbReference>
<protein>
    <recommendedName>
        <fullName evidence="2">Reverse transcriptase domain-containing protein</fullName>
    </recommendedName>
</protein>
<gene>
    <name evidence="3" type="ORF">EDS130_LOCUS36883</name>
</gene>
<dbReference type="OrthoDB" id="426210at2759"/>
<comment type="caution">
    <text evidence="3">The sequence shown here is derived from an EMBL/GenBank/DDBJ whole genome shotgun (WGS) entry which is preliminary data.</text>
</comment>
<dbReference type="Pfam" id="PF00078">
    <property type="entry name" value="RVT_1"/>
    <property type="match status" value="1"/>
</dbReference>
<organism evidence="3 4">
    <name type="scientific">Adineta ricciae</name>
    <name type="common">Rotifer</name>
    <dbReference type="NCBI Taxonomy" id="249248"/>
    <lineage>
        <taxon>Eukaryota</taxon>
        <taxon>Metazoa</taxon>
        <taxon>Spiralia</taxon>
        <taxon>Gnathifera</taxon>
        <taxon>Rotifera</taxon>
        <taxon>Eurotatoria</taxon>
        <taxon>Bdelloidea</taxon>
        <taxon>Adinetida</taxon>
        <taxon>Adinetidae</taxon>
        <taxon>Adineta</taxon>
    </lineage>
</organism>
<evidence type="ECO:0000313" key="3">
    <source>
        <dbReference type="EMBL" id="CAF1413128.1"/>
    </source>
</evidence>
<name>A0A815LW08_ADIRI</name>
<sequence length="243" mass="27169">MSTRIIALLDQLGRCLSLNTAAAALFIDYKAAFDQLWIGGLWLKLHRLNCPTELHAWLRSYLYERNAFIEIKGHQSRTFLQHKGVPQGSCIGPRTLQASLRGRHGRDFLALPVLVLESHKYPAGQAGGKYDQQPAQVLHRLETTHEPKENVLDAFPPPNISKNPNGLLWQSQNRTNTQVQASIQKSYAHGTDRLQAVSCLRPTALPIATEHLPNLIPHKTGAARSFQPKDVPHHSGLARRNNL</sequence>
<accession>A0A815LW08</accession>
<dbReference type="AlphaFoldDB" id="A0A815LW08"/>
<proteinExistence type="predicted"/>
<feature type="region of interest" description="Disordered" evidence="1">
    <location>
        <begin position="220"/>
        <end position="243"/>
    </location>
</feature>
<evidence type="ECO:0000256" key="1">
    <source>
        <dbReference type="SAM" id="MobiDB-lite"/>
    </source>
</evidence>
<evidence type="ECO:0000259" key="2">
    <source>
        <dbReference type="Pfam" id="PF00078"/>
    </source>
</evidence>
<reference evidence="3" key="1">
    <citation type="submission" date="2021-02" db="EMBL/GenBank/DDBJ databases">
        <authorList>
            <person name="Nowell W R."/>
        </authorList>
    </citation>
    <scope>NUCLEOTIDE SEQUENCE</scope>
</reference>